<evidence type="ECO:0000256" key="6">
    <source>
        <dbReference type="ARBA" id="ARBA00022989"/>
    </source>
</evidence>
<evidence type="ECO:0000256" key="16">
    <source>
        <dbReference type="SAM" id="Phobius"/>
    </source>
</evidence>
<dbReference type="InterPro" id="IPR000337">
    <property type="entry name" value="GPCR_3"/>
</dbReference>
<dbReference type="AlphaFoldDB" id="A0A3Q2XJE8"/>
<feature type="region of interest" description="Disordered" evidence="15">
    <location>
        <begin position="889"/>
        <end position="909"/>
    </location>
</feature>
<evidence type="ECO:0000256" key="7">
    <source>
        <dbReference type="ARBA" id="ARBA00023040"/>
    </source>
</evidence>
<keyword evidence="5" id="KW-0732">Signal</keyword>
<evidence type="ECO:0000256" key="3">
    <source>
        <dbReference type="ARBA" id="ARBA00022475"/>
    </source>
</evidence>
<keyword evidence="9" id="KW-1015">Disulfide bond</keyword>
<keyword evidence="4 16" id="KW-0812">Transmembrane</keyword>
<evidence type="ECO:0000256" key="1">
    <source>
        <dbReference type="ARBA" id="ARBA00004651"/>
    </source>
</evidence>
<dbReference type="InterPro" id="IPR017979">
    <property type="entry name" value="GPCR_3_CS"/>
</dbReference>
<sequence>MAQISALLYLYVNVCCIILGNVALEYDTKAPEVTARGHFIIGGIVVLFFLMSFFSHRISVGSIVLLLAMMNAIDSMNKSPFLMDLDITLGYRVQDSCRDVSMGLRATADFIEQAKCGTGHASSTCDQPVVAILGSSFSEMSIVVARHLALDMIPQVSLDYSSTAVILSDKRRFPSFMRTVPNDKHQTAAMVQLIKHHGWNWVGMVISDGDYGRSALEHFADQAAKSGICLAFKCVLPSTGTDEDLHSAFRMAVQTIYQNPKARVIVSFSKSSHMKDIYQEMRNEVLRKGQSMESMRRVWLASDSWSMASYVQGDLSLADIGHVVGFNFKTIKHSSFSEYLDRLEATGSNNTWINTFLQEFTMQTNISDPVSQVVKIIRENMNPATVLSVELAVAAITQAIASLCRSRDCKTPGNLQPWEVLEALRRNEFECHGRKYTFDNLGDINQGYDVALWRSIEGKIDVHDIVAEYSPQVSSFTLTDSNSTGRFHDLQQIVSKCSNSCMPGEFKKTSEGLHTCCYECINCTENYYSNDTDMDECMSCDKKTEWSPQGSALCLPKTVIFFTWQDRFALALLAFSGLGILLVLLVSALFLHKRDTPVVRAAGGPLTQVILYSLVVSFISVVLFVGRPRSLQCKVRQMLFGISFTVCVSCILVKSLKILLAFQSNIDMQGALRKVYQSYLIVVACVAFQVTICICWLVLKSPYKHVVSQPKTMLEYCHEGSYVAFGVMLGYIALLAFVCFVCAFVGRKLPQRYNEAKFITFSMLLYLTSWMIFVPIYITADGLYLPAVEMVVILISNYGIIGCHFLPKCYIILFRKAQNTSSAFREKLYQYNVKSTESFSVSGTSVSEKHFSNKESVRHSPSEKDFVKPAAEKNYSNRATFRVSYRGQNKVSDRYSSHRRSISLPAFPD</sequence>
<dbReference type="Pfam" id="PF01094">
    <property type="entry name" value="ANF_receptor"/>
    <property type="match status" value="1"/>
</dbReference>
<evidence type="ECO:0000256" key="12">
    <source>
        <dbReference type="ARBA" id="ARBA00023224"/>
    </source>
</evidence>
<keyword evidence="7" id="KW-0297">G-protein coupled receptor</keyword>
<dbReference type="GO" id="GO:0050909">
    <property type="term" value="P:sensory perception of taste"/>
    <property type="evidence" value="ECO:0007669"/>
    <property type="project" value="UniProtKB-ARBA"/>
</dbReference>
<feature type="transmembrane region" description="Helical" evidence="16">
    <location>
        <begin position="679"/>
        <end position="699"/>
    </location>
</feature>
<evidence type="ECO:0000256" key="2">
    <source>
        <dbReference type="ARBA" id="ARBA00011748"/>
    </source>
</evidence>
<dbReference type="InterPro" id="IPR011500">
    <property type="entry name" value="GPCR_3_9-Cys_dom"/>
</dbReference>
<evidence type="ECO:0000256" key="14">
    <source>
        <dbReference type="ARBA" id="ARBA00039774"/>
    </source>
</evidence>
<keyword evidence="3" id="KW-1003">Cell membrane</keyword>
<feature type="transmembrane region" description="Helical" evidence="16">
    <location>
        <begin position="6"/>
        <end position="26"/>
    </location>
</feature>
<dbReference type="PROSITE" id="PS50259">
    <property type="entry name" value="G_PROTEIN_RECEP_F3_4"/>
    <property type="match status" value="1"/>
</dbReference>
<keyword evidence="8 16" id="KW-0472">Membrane</keyword>
<evidence type="ECO:0000256" key="10">
    <source>
        <dbReference type="ARBA" id="ARBA00023170"/>
    </source>
</evidence>
<feature type="domain" description="G-protein coupled receptors family 3 profile" evidence="17">
    <location>
        <begin position="568"/>
        <end position="828"/>
    </location>
</feature>
<proteinExistence type="inferred from homology"/>
<comment type="subcellular location">
    <subcellularLocation>
        <location evidence="1">Cell membrane</location>
        <topology evidence="1">Multi-pass membrane protein</topology>
    </subcellularLocation>
</comment>
<dbReference type="PROSITE" id="PS00981">
    <property type="entry name" value="G_PROTEIN_RECEP_F3_3"/>
    <property type="match status" value="1"/>
</dbReference>
<dbReference type="InterPro" id="IPR001828">
    <property type="entry name" value="ANF_lig-bd_rcpt"/>
</dbReference>
<keyword evidence="11" id="KW-0325">Glycoprotein</keyword>
<dbReference type="GO" id="GO:0004930">
    <property type="term" value="F:G protein-coupled receptor activity"/>
    <property type="evidence" value="ECO:0007669"/>
    <property type="project" value="UniProtKB-KW"/>
</dbReference>
<dbReference type="GO" id="GO:0005886">
    <property type="term" value="C:plasma membrane"/>
    <property type="evidence" value="ECO:0007669"/>
    <property type="project" value="UniProtKB-SubCell"/>
</dbReference>
<evidence type="ECO:0000313" key="18">
    <source>
        <dbReference type="Ensembl" id="ENSHCOP00000000046.1"/>
    </source>
</evidence>
<dbReference type="GO" id="GO:0016595">
    <property type="term" value="F:glutamate binding"/>
    <property type="evidence" value="ECO:0007669"/>
    <property type="project" value="Ensembl"/>
</dbReference>
<dbReference type="SUPFAM" id="SSF53822">
    <property type="entry name" value="Periplasmic binding protein-like I"/>
    <property type="match status" value="1"/>
</dbReference>
<dbReference type="InterPro" id="IPR000068">
    <property type="entry name" value="GPCR_3_Ca_sens_rcpt-rel"/>
</dbReference>
<feature type="region of interest" description="Disordered" evidence="15">
    <location>
        <begin position="852"/>
        <end position="871"/>
    </location>
</feature>
<dbReference type="PANTHER" id="PTHR24061">
    <property type="entry name" value="CALCIUM-SENSING RECEPTOR-RELATED"/>
    <property type="match status" value="1"/>
</dbReference>
<dbReference type="InterPro" id="IPR017978">
    <property type="entry name" value="GPCR_3_C"/>
</dbReference>
<reference evidence="18" key="2">
    <citation type="submission" date="2025-09" db="UniProtKB">
        <authorList>
            <consortium name="Ensembl"/>
        </authorList>
    </citation>
    <scope>IDENTIFICATION</scope>
</reference>
<name>A0A3Q2XJE8_HIPCM</name>
<evidence type="ECO:0000256" key="15">
    <source>
        <dbReference type="SAM" id="MobiDB-lite"/>
    </source>
</evidence>
<keyword evidence="6 16" id="KW-1133">Transmembrane helix</keyword>
<keyword evidence="12" id="KW-0807">Transducer</keyword>
<dbReference type="PRINTS" id="PR00248">
    <property type="entry name" value="GPCRMGR"/>
</dbReference>
<comment type="similarity">
    <text evidence="13">Belongs to the G-protein coupled receptor 3 family. TAS1R subfamily.</text>
</comment>
<feature type="transmembrane region" description="Helical" evidence="16">
    <location>
        <begin position="603"/>
        <end position="626"/>
    </location>
</feature>
<dbReference type="Ensembl" id="ENSHCOT00000014439.1">
    <property type="protein sequence ID" value="ENSHCOP00000000046.1"/>
    <property type="gene ID" value="ENSHCOG00000021184.1"/>
</dbReference>
<feature type="transmembrane region" description="Helical" evidence="16">
    <location>
        <begin position="758"/>
        <end position="778"/>
    </location>
</feature>
<dbReference type="Gene3D" id="2.10.50.30">
    <property type="entry name" value="GPCR, family 3, nine cysteines domain"/>
    <property type="match status" value="1"/>
</dbReference>
<evidence type="ECO:0000256" key="11">
    <source>
        <dbReference type="ARBA" id="ARBA00023180"/>
    </source>
</evidence>
<dbReference type="GeneTree" id="ENSGT00940000158416"/>
<comment type="subunit">
    <text evidence="2">Homodimer; disulfide-linked.</text>
</comment>
<dbReference type="FunFam" id="3.40.50.2300:FF:000016">
    <property type="entry name" value="Taste 1 receptor member 2"/>
    <property type="match status" value="1"/>
</dbReference>
<dbReference type="Proteomes" id="UP000264820">
    <property type="component" value="Unplaced"/>
</dbReference>
<reference evidence="18" key="1">
    <citation type="submission" date="2025-08" db="UniProtKB">
        <authorList>
            <consortium name="Ensembl"/>
        </authorList>
    </citation>
    <scope>IDENTIFICATION</scope>
</reference>
<evidence type="ECO:0000313" key="19">
    <source>
        <dbReference type="Proteomes" id="UP000264820"/>
    </source>
</evidence>
<dbReference type="InterPro" id="IPR028082">
    <property type="entry name" value="Peripla_BP_I"/>
</dbReference>
<dbReference type="PROSITE" id="PS00980">
    <property type="entry name" value="G_PROTEIN_RECEP_F3_2"/>
    <property type="match status" value="1"/>
</dbReference>
<keyword evidence="10" id="KW-0675">Receptor</keyword>
<evidence type="ECO:0000259" key="17">
    <source>
        <dbReference type="PROSITE" id="PS50259"/>
    </source>
</evidence>
<feature type="transmembrane region" description="Helical" evidence="16">
    <location>
        <begin position="722"/>
        <end position="746"/>
    </location>
</feature>
<dbReference type="PANTHER" id="PTHR24061:SF5">
    <property type="entry name" value="G-PROTEIN COUPLED RECEPTOR FAMILY C GROUP 6 MEMBER A"/>
    <property type="match status" value="1"/>
</dbReference>
<evidence type="ECO:0000256" key="8">
    <source>
        <dbReference type="ARBA" id="ARBA00023136"/>
    </source>
</evidence>
<dbReference type="GO" id="GO:0006874">
    <property type="term" value="P:intracellular calcium ion homeostasis"/>
    <property type="evidence" value="ECO:0007669"/>
    <property type="project" value="Ensembl"/>
</dbReference>
<feature type="transmembrane region" description="Helical" evidence="16">
    <location>
        <begin position="38"/>
        <end position="70"/>
    </location>
</feature>
<dbReference type="Pfam" id="PF07562">
    <property type="entry name" value="NCD3G"/>
    <property type="match status" value="1"/>
</dbReference>
<dbReference type="STRING" id="109280.ENSHCOP00000000046"/>
<feature type="transmembrane region" description="Helical" evidence="16">
    <location>
        <begin position="638"/>
        <end position="659"/>
    </location>
</feature>
<feature type="transmembrane region" description="Helical" evidence="16">
    <location>
        <begin position="568"/>
        <end position="591"/>
    </location>
</feature>
<accession>A0A3Q2XJE8</accession>
<evidence type="ECO:0000256" key="5">
    <source>
        <dbReference type="ARBA" id="ARBA00022729"/>
    </source>
</evidence>
<protein>
    <recommendedName>
        <fullName evidence="14">G-protein coupled receptor family C group 6 member A</fullName>
    </recommendedName>
</protein>
<dbReference type="InterPro" id="IPR038550">
    <property type="entry name" value="GPCR_3_9-Cys_sf"/>
</dbReference>
<evidence type="ECO:0000256" key="13">
    <source>
        <dbReference type="ARBA" id="ARBA00038492"/>
    </source>
</evidence>
<keyword evidence="19" id="KW-1185">Reference proteome</keyword>
<evidence type="ECO:0000256" key="9">
    <source>
        <dbReference type="ARBA" id="ARBA00023157"/>
    </source>
</evidence>
<feature type="transmembrane region" description="Helical" evidence="16">
    <location>
        <begin position="784"/>
        <end position="806"/>
    </location>
</feature>
<dbReference type="FunFam" id="2.10.50.30:FF:000004">
    <property type="entry name" value="Taste receptor type 1 member 3-like protein"/>
    <property type="match status" value="1"/>
</dbReference>
<organism evidence="18 19">
    <name type="scientific">Hippocampus comes</name>
    <name type="common">Tiger tail seahorse</name>
    <dbReference type="NCBI Taxonomy" id="109280"/>
    <lineage>
        <taxon>Eukaryota</taxon>
        <taxon>Metazoa</taxon>
        <taxon>Chordata</taxon>
        <taxon>Craniata</taxon>
        <taxon>Vertebrata</taxon>
        <taxon>Euteleostomi</taxon>
        <taxon>Actinopterygii</taxon>
        <taxon>Neopterygii</taxon>
        <taxon>Teleostei</taxon>
        <taxon>Neoteleostei</taxon>
        <taxon>Acanthomorphata</taxon>
        <taxon>Syngnathiaria</taxon>
        <taxon>Syngnathiformes</taxon>
        <taxon>Syngnathoidei</taxon>
        <taxon>Syngnathidae</taxon>
        <taxon>Hippocampus</taxon>
    </lineage>
</organism>
<dbReference type="Pfam" id="PF00003">
    <property type="entry name" value="7tm_3"/>
    <property type="match status" value="1"/>
</dbReference>
<dbReference type="Gene3D" id="3.40.50.2300">
    <property type="match status" value="2"/>
</dbReference>
<evidence type="ECO:0000256" key="4">
    <source>
        <dbReference type="ARBA" id="ARBA00022692"/>
    </source>
</evidence>